<dbReference type="EMBL" id="NBXB01000011">
    <property type="protein sequence ID" value="RFA16634.1"/>
    <property type="molecule type" value="Genomic_DNA"/>
</dbReference>
<evidence type="ECO:0000256" key="1">
    <source>
        <dbReference type="SAM" id="MobiDB-lite"/>
    </source>
</evidence>
<dbReference type="AlphaFoldDB" id="A0A3E0W2M8"/>
<dbReference type="InterPro" id="IPR011701">
    <property type="entry name" value="MFS"/>
</dbReference>
<comment type="caution">
    <text evidence="3">The sequence shown here is derived from an EMBL/GenBank/DDBJ whole genome shotgun (WGS) entry which is preliminary data.</text>
</comment>
<protein>
    <recommendedName>
        <fullName evidence="5">MFS transporter</fullName>
    </recommendedName>
</protein>
<feature type="transmembrane region" description="Helical" evidence="2">
    <location>
        <begin position="261"/>
        <end position="279"/>
    </location>
</feature>
<evidence type="ECO:0000313" key="3">
    <source>
        <dbReference type="EMBL" id="RFA16634.1"/>
    </source>
</evidence>
<feature type="transmembrane region" description="Helical" evidence="2">
    <location>
        <begin position="43"/>
        <end position="63"/>
    </location>
</feature>
<evidence type="ECO:0000256" key="2">
    <source>
        <dbReference type="SAM" id="Phobius"/>
    </source>
</evidence>
<keyword evidence="2" id="KW-0472">Membrane</keyword>
<dbReference type="InterPro" id="IPR053160">
    <property type="entry name" value="MFS_DHA3_Transporter"/>
</dbReference>
<keyword evidence="2" id="KW-0812">Transmembrane</keyword>
<dbReference type="Gene3D" id="1.20.1250.20">
    <property type="entry name" value="MFS general substrate transporter like domains"/>
    <property type="match status" value="1"/>
</dbReference>
<reference evidence="3 4" key="1">
    <citation type="submission" date="2017-04" db="EMBL/GenBank/DDBJ databases">
        <title>Comparative genome analysis of Subtercola boreus.</title>
        <authorList>
            <person name="Cho Y.-J."/>
            <person name="Cho A."/>
            <person name="Kim O.-S."/>
            <person name="Lee J.-I."/>
        </authorList>
    </citation>
    <scope>NUCLEOTIDE SEQUENCE [LARGE SCALE GENOMIC DNA]</scope>
    <source>
        <strain evidence="3 4">P27479</strain>
    </source>
</reference>
<dbReference type="GO" id="GO:0022857">
    <property type="term" value="F:transmembrane transporter activity"/>
    <property type="evidence" value="ECO:0007669"/>
    <property type="project" value="InterPro"/>
</dbReference>
<feature type="transmembrane region" description="Helical" evidence="2">
    <location>
        <begin position="299"/>
        <end position="319"/>
    </location>
</feature>
<name>A0A3E0W2M8_9MICO</name>
<evidence type="ECO:0000313" key="4">
    <source>
        <dbReference type="Proteomes" id="UP000256541"/>
    </source>
</evidence>
<keyword evidence="2" id="KW-1133">Transmembrane helix</keyword>
<feature type="transmembrane region" description="Helical" evidence="2">
    <location>
        <begin position="159"/>
        <end position="182"/>
    </location>
</feature>
<dbReference type="Pfam" id="PF07690">
    <property type="entry name" value="MFS_1"/>
    <property type="match status" value="1"/>
</dbReference>
<dbReference type="PANTHER" id="PTHR23530">
    <property type="entry name" value="TRANSPORT PROTEIN-RELATED"/>
    <property type="match status" value="1"/>
</dbReference>
<organism evidence="3 4">
    <name type="scientific">Subtercola boreus</name>
    <dbReference type="NCBI Taxonomy" id="120213"/>
    <lineage>
        <taxon>Bacteria</taxon>
        <taxon>Bacillati</taxon>
        <taxon>Actinomycetota</taxon>
        <taxon>Actinomycetes</taxon>
        <taxon>Micrococcales</taxon>
        <taxon>Microbacteriaceae</taxon>
        <taxon>Subtercola</taxon>
    </lineage>
</organism>
<feature type="transmembrane region" description="Helical" evidence="2">
    <location>
        <begin position="188"/>
        <end position="210"/>
    </location>
</feature>
<evidence type="ECO:0008006" key="5">
    <source>
        <dbReference type="Google" id="ProtNLM"/>
    </source>
</evidence>
<feature type="transmembrane region" description="Helical" evidence="2">
    <location>
        <begin position="418"/>
        <end position="436"/>
    </location>
</feature>
<feature type="transmembrane region" description="Helical" evidence="2">
    <location>
        <begin position="83"/>
        <end position="107"/>
    </location>
</feature>
<sequence>MDARPLSARQAERRFVLLTATRWLPVGVVFGLTVLLPLERGLSVAEVGVLLSIQGFVVLGLELPTGGLADTIGRRPLLIVSGLLAVASTGLMVVASGFGMFALALALQGVFRALDSGPLEAWYVDTVHGHDAAHDTVHGHDAVHAADGRNIEHGLARAATTLGVAIAAGAVVSGLLVAWHPLGSGSALVLPFVVAGTLYAVHTVLLSALVRERRPARPDRPERSEPSARPERSPAHPFRRDLRDVPRTIIQSVALLRTRPVLRSLVLVEVFWSVAMIAFETLTPVQLSDTLGGEDAAAAVFGPASAAAWALFALGAVVAGRTSRRFGVVPVAIAARLANGAFVVLMGILAGPVGLLVGYGFAYLTHGAAGPMHNALLHREAEPGNRAAVLSINSMVSGGSYSLGLLALGPLASATSPAVAFIVAGAFSLVGALFYLPARRSTPRRGSAATRQSKRKC</sequence>
<dbReference type="SUPFAM" id="SSF103473">
    <property type="entry name" value="MFS general substrate transporter"/>
    <property type="match status" value="1"/>
</dbReference>
<feature type="region of interest" description="Disordered" evidence="1">
    <location>
        <begin position="215"/>
        <end position="238"/>
    </location>
</feature>
<feature type="transmembrane region" description="Helical" evidence="2">
    <location>
        <begin position="15"/>
        <end position="36"/>
    </location>
</feature>
<dbReference type="PANTHER" id="PTHR23530:SF1">
    <property type="entry name" value="PERMEASE, MAJOR FACILITATOR SUPERFAMILY-RELATED"/>
    <property type="match status" value="1"/>
</dbReference>
<accession>A0A3E0W2M8</accession>
<dbReference type="InterPro" id="IPR036259">
    <property type="entry name" value="MFS_trans_sf"/>
</dbReference>
<dbReference type="Proteomes" id="UP000256541">
    <property type="component" value="Unassembled WGS sequence"/>
</dbReference>
<gene>
    <name evidence="3" type="ORF">B7R22_03970</name>
</gene>
<proteinExistence type="predicted"/>
<dbReference type="OrthoDB" id="3513479at2"/>